<dbReference type="PANTHER" id="PTHR43461">
    <property type="entry name" value="TRANSMEMBRANE PROTEIN 256"/>
    <property type="match status" value="1"/>
</dbReference>
<dbReference type="RefSeq" id="WP_133883374.1">
    <property type="nucleotide sequence ID" value="NZ_MWIN01000013.1"/>
</dbReference>
<organism evidence="7 8">
    <name type="scientific">Panacagrimonas perspica</name>
    <dbReference type="NCBI Taxonomy" id="381431"/>
    <lineage>
        <taxon>Bacteria</taxon>
        <taxon>Pseudomonadati</taxon>
        <taxon>Pseudomonadota</taxon>
        <taxon>Gammaproteobacteria</taxon>
        <taxon>Nevskiales</taxon>
        <taxon>Nevskiaceae</taxon>
        <taxon>Panacagrimonas</taxon>
    </lineage>
</organism>
<evidence type="ECO:0000256" key="1">
    <source>
        <dbReference type="ARBA" id="ARBA00004141"/>
    </source>
</evidence>
<feature type="transmembrane region" description="Helical" evidence="6">
    <location>
        <begin position="73"/>
        <end position="93"/>
    </location>
</feature>
<comment type="subcellular location">
    <subcellularLocation>
        <location evidence="1">Membrane</location>
        <topology evidence="1">Multi-pass membrane protein</topology>
    </subcellularLocation>
</comment>
<evidence type="ECO:0000256" key="4">
    <source>
        <dbReference type="ARBA" id="ARBA00022989"/>
    </source>
</evidence>
<dbReference type="AlphaFoldDB" id="A0A4R7NX16"/>
<reference evidence="7 8" key="1">
    <citation type="submission" date="2019-03" db="EMBL/GenBank/DDBJ databases">
        <title>Genomic Encyclopedia of Type Strains, Phase IV (KMG-IV): sequencing the most valuable type-strain genomes for metagenomic binning, comparative biology and taxonomic classification.</title>
        <authorList>
            <person name="Goeker M."/>
        </authorList>
    </citation>
    <scope>NUCLEOTIDE SEQUENCE [LARGE SCALE GENOMIC DNA]</scope>
    <source>
        <strain evidence="7 8">DSM 26377</strain>
    </source>
</reference>
<accession>A0A4R7NX16</accession>
<evidence type="ECO:0000256" key="2">
    <source>
        <dbReference type="ARBA" id="ARBA00009694"/>
    </source>
</evidence>
<keyword evidence="3 6" id="KW-0812">Transmembrane</keyword>
<dbReference type="OrthoDB" id="9802121at2"/>
<evidence type="ECO:0000313" key="7">
    <source>
        <dbReference type="EMBL" id="TDU25783.1"/>
    </source>
</evidence>
<comment type="similarity">
    <text evidence="2">Belongs to the UPF0382 family.</text>
</comment>
<evidence type="ECO:0000313" key="8">
    <source>
        <dbReference type="Proteomes" id="UP000295341"/>
    </source>
</evidence>
<dbReference type="PANTHER" id="PTHR43461:SF1">
    <property type="entry name" value="TRANSMEMBRANE PROTEIN 256"/>
    <property type="match status" value="1"/>
</dbReference>
<keyword evidence="4 6" id="KW-1133">Transmembrane helix</keyword>
<evidence type="ECO:0000256" key="3">
    <source>
        <dbReference type="ARBA" id="ARBA00022692"/>
    </source>
</evidence>
<gene>
    <name evidence="7" type="ORF">DFR24_4228</name>
</gene>
<dbReference type="GO" id="GO:0005886">
    <property type="term" value="C:plasma membrane"/>
    <property type="evidence" value="ECO:0007669"/>
    <property type="project" value="TreeGrafter"/>
</dbReference>
<dbReference type="EMBL" id="SOBT01000011">
    <property type="protein sequence ID" value="TDU25783.1"/>
    <property type="molecule type" value="Genomic_DNA"/>
</dbReference>
<dbReference type="Pfam" id="PF04241">
    <property type="entry name" value="DUF423"/>
    <property type="match status" value="1"/>
</dbReference>
<evidence type="ECO:0000256" key="6">
    <source>
        <dbReference type="SAM" id="Phobius"/>
    </source>
</evidence>
<proteinExistence type="inferred from homology"/>
<feature type="transmembrane region" description="Helical" evidence="6">
    <location>
        <begin position="7"/>
        <end position="28"/>
    </location>
</feature>
<evidence type="ECO:0000256" key="5">
    <source>
        <dbReference type="ARBA" id="ARBA00023136"/>
    </source>
</evidence>
<dbReference type="InterPro" id="IPR006696">
    <property type="entry name" value="DUF423"/>
</dbReference>
<keyword evidence="5 6" id="KW-0472">Membrane</keyword>
<comment type="caution">
    <text evidence="7">The sequence shown here is derived from an EMBL/GenBank/DDBJ whole genome shotgun (WGS) entry which is preliminary data.</text>
</comment>
<keyword evidence="8" id="KW-1185">Reference proteome</keyword>
<sequence length="125" mass="13181">MNALASASIGIGAILGFVAVTFGAFGAHALRSRLSPEMLAIWKTANEYHFYHALALVLVGVCARHAKMPGLDIAAGCFLAGVIVFSGSLYVLALTETRWLGAITPIGGLLFLAGWAWFAWAAMRA</sequence>
<name>A0A4R7NX16_9GAMM</name>
<feature type="transmembrane region" description="Helical" evidence="6">
    <location>
        <begin position="99"/>
        <end position="120"/>
    </location>
</feature>
<protein>
    <submittedName>
        <fullName evidence="7">Uncharacterized membrane protein YgdD (TMEM256/DUF423 family)</fullName>
    </submittedName>
</protein>
<feature type="transmembrane region" description="Helical" evidence="6">
    <location>
        <begin position="48"/>
        <end position="66"/>
    </location>
</feature>
<dbReference type="Proteomes" id="UP000295341">
    <property type="component" value="Unassembled WGS sequence"/>
</dbReference>